<feature type="active site" description="Nucleophile" evidence="2">
    <location>
        <position position="51"/>
    </location>
</feature>
<evidence type="ECO:0000256" key="2">
    <source>
        <dbReference type="PROSITE-ProRule" id="PRU01161"/>
    </source>
</evidence>
<feature type="transmembrane region" description="Helical" evidence="3">
    <location>
        <begin position="12"/>
        <end position="31"/>
    </location>
</feature>
<keyword evidence="1 2" id="KW-0443">Lipid metabolism</keyword>
<feature type="domain" description="PNPLA" evidence="4">
    <location>
        <begin position="14"/>
        <end position="202"/>
    </location>
</feature>
<evidence type="ECO:0000313" key="5">
    <source>
        <dbReference type="EMBL" id="RDI63441.1"/>
    </source>
</evidence>
<keyword evidence="2" id="KW-0378">Hydrolase</keyword>
<keyword evidence="2" id="KW-0442">Lipid degradation</keyword>
<dbReference type="Gene3D" id="3.40.1090.10">
    <property type="entry name" value="Cytosolic phospholipase A2 catalytic domain"/>
    <property type="match status" value="2"/>
</dbReference>
<dbReference type="GO" id="GO:0016787">
    <property type="term" value="F:hydrolase activity"/>
    <property type="evidence" value="ECO:0007669"/>
    <property type="project" value="UniProtKB-UniRule"/>
</dbReference>
<evidence type="ECO:0000256" key="3">
    <source>
        <dbReference type="SAM" id="Phobius"/>
    </source>
</evidence>
<evidence type="ECO:0000259" key="4">
    <source>
        <dbReference type="PROSITE" id="PS51635"/>
    </source>
</evidence>
<dbReference type="Pfam" id="PF01734">
    <property type="entry name" value="Patatin"/>
    <property type="match status" value="1"/>
</dbReference>
<reference evidence="5 6" key="1">
    <citation type="submission" date="2018-07" db="EMBL/GenBank/DDBJ databases">
        <title>Genomic Encyclopedia of Type Strains, Phase IV (KMG-IV): sequencing the most valuable type-strain genomes for metagenomic binning, comparative biology and taxonomic classification.</title>
        <authorList>
            <person name="Goeker M."/>
        </authorList>
    </citation>
    <scope>NUCLEOTIDE SEQUENCE [LARGE SCALE GENOMIC DNA]</scope>
    <source>
        <strain evidence="5 6">DSM 44290</strain>
    </source>
</reference>
<feature type="short sequence motif" description="GXGXXG" evidence="2">
    <location>
        <begin position="18"/>
        <end position="23"/>
    </location>
</feature>
<keyword evidence="3" id="KW-1133">Transmembrane helix</keyword>
<keyword evidence="3" id="KW-0812">Transmembrane</keyword>
<comment type="caution">
    <text evidence="5">The sequence shown here is derived from an EMBL/GenBank/DDBJ whole genome shotgun (WGS) entry which is preliminary data.</text>
</comment>
<dbReference type="InterPro" id="IPR016035">
    <property type="entry name" value="Acyl_Trfase/lysoPLipase"/>
</dbReference>
<keyword evidence="6" id="KW-1185">Reference proteome</keyword>
<dbReference type="PROSITE" id="PS51635">
    <property type="entry name" value="PNPLA"/>
    <property type="match status" value="1"/>
</dbReference>
<name>A0A370HZS2_9NOCA</name>
<gene>
    <name evidence="5" type="ORF">DFR76_110138</name>
</gene>
<dbReference type="Proteomes" id="UP000254869">
    <property type="component" value="Unassembled WGS sequence"/>
</dbReference>
<keyword evidence="3" id="KW-0472">Membrane</keyword>
<evidence type="ECO:0000313" key="6">
    <source>
        <dbReference type="Proteomes" id="UP000254869"/>
    </source>
</evidence>
<dbReference type="RefSeq" id="WP_068007242.1">
    <property type="nucleotide sequence ID" value="NZ_QQBC01000010.1"/>
</dbReference>
<evidence type="ECO:0000256" key="1">
    <source>
        <dbReference type="ARBA" id="ARBA00023098"/>
    </source>
</evidence>
<organism evidence="5 6">
    <name type="scientific">Nocardia pseudobrasiliensis</name>
    <dbReference type="NCBI Taxonomy" id="45979"/>
    <lineage>
        <taxon>Bacteria</taxon>
        <taxon>Bacillati</taxon>
        <taxon>Actinomycetota</taxon>
        <taxon>Actinomycetes</taxon>
        <taxon>Mycobacteriales</taxon>
        <taxon>Nocardiaceae</taxon>
        <taxon>Nocardia</taxon>
    </lineage>
</organism>
<dbReference type="SUPFAM" id="SSF52151">
    <property type="entry name" value="FabD/lysophospholipase-like"/>
    <property type="match status" value="1"/>
</dbReference>
<dbReference type="EMBL" id="QQBC01000010">
    <property type="protein sequence ID" value="RDI63441.1"/>
    <property type="molecule type" value="Genomic_DNA"/>
</dbReference>
<dbReference type="AlphaFoldDB" id="A0A370HZS2"/>
<sequence length="280" mass="28303">MSEPVSPNPSRIALVLGGGGPVGLAWLAGLADGLRARGVDLCAADRFVGTSAGAIVAAALADGGDLSALLRPRPADAESRPAPPQTLDFFAPLREPGLDLASARRKVGELALGARAGDPADHIASMGRLTDGKPWPTADLVVTSVEVETGRLRAWTAADEATLAQALAASTSVPGVYPPIPIGGNHYIDGGIGSPINADLAAGADLVVIMEPLAHMYGHLPSDGDLGGATAISIVPDTRAIAALGPEPFNLAALTPAFESGVRQAEQAATILTDSGWPTR</sequence>
<accession>A0A370HZS2</accession>
<feature type="short sequence motif" description="GXSXG" evidence="2">
    <location>
        <begin position="49"/>
        <end position="53"/>
    </location>
</feature>
<dbReference type="GO" id="GO:0016042">
    <property type="term" value="P:lipid catabolic process"/>
    <property type="evidence" value="ECO:0007669"/>
    <property type="project" value="UniProtKB-UniRule"/>
</dbReference>
<dbReference type="STRING" id="1210086.GCA_001613105_07155"/>
<feature type="short sequence motif" description="DGA/G" evidence="2">
    <location>
        <begin position="189"/>
        <end position="191"/>
    </location>
</feature>
<proteinExistence type="predicted"/>
<feature type="active site" description="Proton acceptor" evidence="2">
    <location>
        <position position="189"/>
    </location>
</feature>
<protein>
    <submittedName>
        <fullName evidence="5">NTE family protein</fullName>
    </submittedName>
</protein>
<dbReference type="InterPro" id="IPR002641">
    <property type="entry name" value="PNPLA_dom"/>
</dbReference>